<keyword evidence="5" id="KW-0479">Metal-binding</keyword>
<keyword evidence="9" id="KW-0503">Monooxygenase</keyword>
<gene>
    <name evidence="13" type="ORF">GE061_012438</name>
</gene>
<dbReference type="Pfam" id="PF03712">
    <property type="entry name" value="Cu2_monoox_C"/>
    <property type="match status" value="1"/>
</dbReference>
<dbReference type="OrthoDB" id="129121at2759"/>
<dbReference type="GO" id="GO:0006589">
    <property type="term" value="P:octopamine biosynthetic process"/>
    <property type="evidence" value="ECO:0007669"/>
    <property type="project" value="TreeGrafter"/>
</dbReference>
<evidence type="ECO:0000256" key="11">
    <source>
        <dbReference type="ARBA" id="ARBA00023157"/>
    </source>
</evidence>
<comment type="similarity">
    <text evidence="3">Belongs to the copper type II ascorbate-dependent monooxygenase family.</text>
</comment>
<dbReference type="InterPro" id="IPR000323">
    <property type="entry name" value="Cu2_ascorb_mOase_N"/>
</dbReference>
<evidence type="ECO:0000313" key="13">
    <source>
        <dbReference type="EMBL" id="KAF6211921.1"/>
    </source>
</evidence>
<evidence type="ECO:0000256" key="2">
    <source>
        <dbReference type="ARBA" id="ARBA00004167"/>
    </source>
</evidence>
<accession>A0A6A4K0B6</accession>
<name>A0A6A4K0B6_APOLU</name>
<dbReference type="GO" id="GO:0042420">
    <property type="term" value="P:dopamine catabolic process"/>
    <property type="evidence" value="ECO:0007669"/>
    <property type="project" value="TreeGrafter"/>
</dbReference>
<evidence type="ECO:0000313" key="14">
    <source>
        <dbReference type="Proteomes" id="UP000466442"/>
    </source>
</evidence>
<protein>
    <submittedName>
        <fullName evidence="13">Uncharacterized protein</fullName>
    </submittedName>
</protein>
<dbReference type="InterPro" id="IPR000945">
    <property type="entry name" value="DBH-like"/>
</dbReference>
<evidence type="ECO:0000256" key="4">
    <source>
        <dbReference type="ARBA" id="ARBA00022692"/>
    </source>
</evidence>
<evidence type="ECO:0000256" key="8">
    <source>
        <dbReference type="ARBA" id="ARBA00023008"/>
    </source>
</evidence>
<dbReference type="SMART" id="SM00664">
    <property type="entry name" value="DoH"/>
    <property type="match status" value="1"/>
</dbReference>
<evidence type="ECO:0000256" key="1">
    <source>
        <dbReference type="ARBA" id="ARBA00001973"/>
    </source>
</evidence>
<keyword evidence="14" id="KW-1185">Reference proteome</keyword>
<dbReference type="GO" id="GO:0005507">
    <property type="term" value="F:copper ion binding"/>
    <property type="evidence" value="ECO:0007669"/>
    <property type="project" value="InterPro"/>
</dbReference>
<evidence type="ECO:0000256" key="7">
    <source>
        <dbReference type="ARBA" id="ARBA00023002"/>
    </source>
</evidence>
<dbReference type="PROSITE" id="PS00084">
    <property type="entry name" value="CU2_MONOOXYGENASE_1"/>
    <property type="match status" value="1"/>
</dbReference>
<dbReference type="EMBL" id="WIXP02000004">
    <property type="protein sequence ID" value="KAF6211921.1"/>
    <property type="molecule type" value="Genomic_DNA"/>
</dbReference>
<comment type="subcellular location">
    <subcellularLocation>
        <location evidence="2">Membrane</location>
        <topology evidence="2">Single-pass membrane protein</topology>
    </subcellularLocation>
</comment>
<keyword evidence="10" id="KW-0472">Membrane</keyword>
<dbReference type="SUPFAM" id="SSF49742">
    <property type="entry name" value="PHM/PNGase F"/>
    <property type="match status" value="2"/>
</dbReference>
<dbReference type="InterPro" id="IPR020611">
    <property type="entry name" value="Cu2_ascorb_mOase_CS-1"/>
</dbReference>
<evidence type="ECO:0000256" key="6">
    <source>
        <dbReference type="ARBA" id="ARBA00022989"/>
    </source>
</evidence>
<evidence type="ECO:0000256" key="10">
    <source>
        <dbReference type="ARBA" id="ARBA00023136"/>
    </source>
</evidence>
<dbReference type="CDD" id="cd09631">
    <property type="entry name" value="DOMON_DOH"/>
    <property type="match status" value="1"/>
</dbReference>
<dbReference type="Gene3D" id="2.60.120.230">
    <property type="match status" value="1"/>
</dbReference>
<keyword evidence="11" id="KW-1015">Disulfide bond</keyword>
<evidence type="ECO:0000256" key="9">
    <source>
        <dbReference type="ARBA" id="ARBA00023033"/>
    </source>
</evidence>
<keyword evidence="4" id="KW-0812">Transmembrane</keyword>
<dbReference type="InterPro" id="IPR028460">
    <property type="entry name" value="Tbh/DBH"/>
</dbReference>
<dbReference type="GO" id="GO:0004500">
    <property type="term" value="F:dopamine beta-monooxygenase activity"/>
    <property type="evidence" value="ECO:0007669"/>
    <property type="project" value="InterPro"/>
</dbReference>
<dbReference type="InterPro" id="IPR024548">
    <property type="entry name" value="Cu2_monoox_C"/>
</dbReference>
<dbReference type="PANTHER" id="PTHR10157:SF29">
    <property type="entry name" value="DOPAMINE BETA-HYDROXYLASE"/>
    <property type="match status" value="1"/>
</dbReference>
<dbReference type="InterPro" id="IPR008977">
    <property type="entry name" value="PHM/PNGase_F_dom_sf"/>
</dbReference>
<dbReference type="Pfam" id="PF01082">
    <property type="entry name" value="Cu2_monooxygen"/>
    <property type="match status" value="1"/>
</dbReference>
<keyword evidence="12" id="KW-0325">Glycoprotein</keyword>
<dbReference type="Proteomes" id="UP000466442">
    <property type="component" value="Unassembled WGS sequence"/>
</dbReference>
<dbReference type="AlphaFoldDB" id="A0A6A4K0B6"/>
<dbReference type="GO" id="GO:0030667">
    <property type="term" value="C:secretory granule membrane"/>
    <property type="evidence" value="ECO:0007669"/>
    <property type="project" value="TreeGrafter"/>
</dbReference>
<comment type="caution">
    <text evidence="13">The sequence shown here is derived from an EMBL/GenBank/DDBJ whole genome shotgun (WGS) entry which is preliminary data.</text>
</comment>
<evidence type="ECO:0000256" key="12">
    <source>
        <dbReference type="ARBA" id="ARBA00023180"/>
    </source>
</evidence>
<dbReference type="Pfam" id="PF03351">
    <property type="entry name" value="DOMON"/>
    <property type="match status" value="1"/>
</dbReference>
<keyword evidence="7" id="KW-0560">Oxidoreductase</keyword>
<dbReference type="InterPro" id="IPR005018">
    <property type="entry name" value="DOMON_domain"/>
</dbReference>
<dbReference type="PROSITE" id="PS50836">
    <property type="entry name" value="DOMON"/>
    <property type="match status" value="1"/>
</dbReference>
<dbReference type="InterPro" id="IPR014784">
    <property type="entry name" value="Cu2_ascorb_mOase-like_C"/>
</dbReference>
<dbReference type="PANTHER" id="PTHR10157">
    <property type="entry name" value="DOPAMINE BETA HYDROXYLASE RELATED"/>
    <property type="match status" value="1"/>
</dbReference>
<sequence>MKFFVRTLILLVTSVAAISAGNVYEVALDGEAKHKLFWNLNYNNSHIKFEVHAKVKDDEWFAVGFSDHGDFENGDYCVYYPYEWPKEAKMLNVWTDDKCIAHSFEGKEQICSNFHVVYSKIVKFTFTRPFDKCSDHHYQIEDGTTHIVWSRGNGPLVDRSLCRRKEEGMTRVQLLKTEGQGGPHPPSTWVFNPKANKIKVPSSDTTYWCQTVELPSSLEQKHHVIQAESDLTKGNEGLVHHMEFFHCKVPLSTPIPEYSGLCDKKPESVLPCAKVIAAWAMGAPPFVYPEDAGLPVGGPNYTLYGMLEVHYNNPLKLDNWVDSSGFKIYLTPDLRKYDAGIIELGLEYIDKMAIPPKQPAFSLSGYCITDCLNVALPEEGIMMFGAQLHTHLTGVMTETRHIRQGVELERLNYDYHYSPHFQEIRLLKKQRSILPGDALIQTCYYNTMKRENITLGGFKTTDEMCVSYVYYYPKIDLEVCKSSISDDALENYFDMMRKLEDQKTGNGRPISQSYGAIEWNPMRVRVLDQLYKESPIYMQCNNSAGNRFPGDWSHMQPTSVALPKPRDANKCYDDVDRYMTENTLAEGLALDEKSSHYGSWMT</sequence>
<dbReference type="PRINTS" id="PR00767">
    <property type="entry name" value="DBMONOXGNASE"/>
</dbReference>
<dbReference type="FunFam" id="2.60.120.230:FF:000001">
    <property type="entry name" value="Monooxygenase, DBH-like 1"/>
    <property type="match status" value="1"/>
</dbReference>
<evidence type="ECO:0000256" key="5">
    <source>
        <dbReference type="ARBA" id="ARBA00022723"/>
    </source>
</evidence>
<comment type="cofactor">
    <cofactor evidence="1">
        <name>Cu(2+)</name>
        <dbReference type="ChEBI" id="CHEBI:29036"/>
    </cofactor>
</comment>
<keyword evidence="6" id="KW-1133">Transmembrane helix</keyword>
<dbReference type="GO" id="GO:0042421">
    <property type="term" value="P:norepinephrine biosynthetic process"/>
    <property type="evidence" value="ECO:0007669"/>
    <property type="project" value="TreeGrafter"/>
</dbReference>
<reference evidence="13" key="1">
    <citation type="journal article" date="2021" name="Mol. Ecol. Resour.">
        <title>Apolygus lucorum genome provides insights into omnivorousness and mesophyll feeding.</title>
        <authorList>
            <person name="Liu Y."/>
            <person name="Liu H."/>
            <person name="Wang H."/>
            <person name="Huang T."/>
            <person name="Liu B."/>
            <person name="Yang B."/>
            <person name="Yin L."/>
            <person name="Li B."/>
            <person name="Zhang Y."/>
            <person name="Zhang S."/>
            <person name="Jiang F."/>
            <person name="Zhang X."/>
            <person name="Ren Y."/>
            <person name="Wang B."/>
            <person name="Wang S."/>
            <person name="Lu Y."/>
            <person name="Wu K."/>
            <person name="Fan W."/>
            <person name="Wang G."/>
        </authorList>
    </citation>
    <scope>NUCLEOTIDE SEQUENCE</scope>
    <source>
        <strain evidence="13">12Hb</strain>
    </source>
</reference>
<dbReference type="InterPro" id="IPR045266">
    <property type="entry name" value="DOH_DOMON"/>
</dbReference>
<evidence type="ECO:0000256" key="3">
    <source>
        <dbReference type="ARBA" id="ARBA00010676"/>
    </source>
</evidence>
<dbReference type="GO" id="GO:0005615">
    <property type="term" value="C:extracellular space"/>
    <property type="evidence" value="ECO:0007669"/>
    <property type="project" value="TreeGrafter"/>
</dbReference>
<dbReference type="InterPro" id="IPR036939">
    <property type="entry name" value="Cu2_ascorb_mOase_N_sf"/>
</dbReference>
<keyword evidence="8" id="KW-0186">Copper</keyword>
<proteinExistence type="inferred from homology"/>
<organism evidence="13 14">
    <name type="scientific">Apolygus lucorum</name>
    <name type="common">Small green plant bug</name>
    <name type="synonym">Lygocoris lucorum</name>
    <dbReference type="NCBI Taxonomy" id="248454"/>
    <lineage>
        <taxon>Eukaryota</taxon>
        <taxon>Metazoa</taxon>
        <taxon>Ecdysozoa</taxon>
        <taxon>Arthropoda</taxon>
        <taxon>Hexapoda</taxon>
        <taxon>Insecta</taxon>
        <taxon>Pterygota</taxon>
        <taxon>Neoptera</taxon>
        <taxon>Paraneoptera</taxon>
        <taxon>Hemiptera</taxon>
        <taxon>Heteroptera</taxon>
        <taxon>Panheteroptera</taxon>
        <taxon>Cimicomorpha</taxon>
        <taxon>Miridae</taxon>
        <taxon>Mirini</taxon>
        <taxon>Apolygus</taxon>
    </lineage>
</organism>
<dbReference type="Gene3D" id="2.60.120.310">
    <property type="entry name" value="Copper type II, ascorbate-dependent monooxygenase, N-terminal domain"/>
    <property type="match status" value="1"/>
</dbReference>
<dbReference type="FunFam" id="2.60.120.310:FF:000004">
    <property type="entry name" value="DBH-like monooxygenase protein 1"/>
    <property type="match status" value="1"/>
</dbReference>